<evidence type="ECO:0000259" key="1">
    <source>
        <dbReference type="PROSITE" id="PS51819"/>
    </source>
</evidence>
<reference evidence="2 3" key="1">
    <citation type="submission" date="2024-04" db="EMBL/GenBank/DDBJ databases">
        <title>Draft genome sequence of Sessilibacter corallicola NBRC 116591.</title>
        <authorList>
            <person name="Miyakawa T."/>
            <person name="Kusuya Y."/>
            <person name="Miura T."/>
        </authorList>
    </citation>
    <scope>NUCLEOTIDE SEQUENCE [LARGE SCALE GENOMIC DNA]</scope>
    <source>
        <strain evidence="2 3">KU-00831-HH</strain>
    </source>
</reference>
<evidence type="ECO:0000313" key="2">
    <source>
        <dbReference type="EMBL" id="GAA6170261.1"/>
    </source>
</evidence>
<protein>
    <recommendedName>
        <fullName evidence="1">VOC domain-containing protein</fullName>
    </recommendedName>
</protein>
<dbReference type="InterPro" id="IPR004360">
    <property type="entry name" value="Glyas_Fos-R_dOase_dom"/>
</dbReference>
<proteinExistence type="predicted"/>
<dbReference type="InterPro" id="IPR037523">
    <property type="entry name" value="VOC_core"/>
</dbReference>
<dbReference type="Proteomes" id="UP001465153">
    <property type="component" value="Unassembled WGS sequence"/>
</dbReference>
<accession>A0ABQ0AF40</accession>
<dbReference type="RefSeq" id="WP_353304563.1">
    <property type="nucleotide sequence ID" value="NZ_BAABWN010000022.1"/>
</dbReference>
<gene>
    <name evidence="2" type="ORF">NBRC116591_40750</name>
</gene>
<evidence type="ECO:0000313" key="3">
    <source>
        <dbReference type="Proteomes" id="UP001465153"/>
    </source>
</evidence>
<name>A0ABQ0AF40_9GAMM</name>
<dbReference type="Gene3D" id="3.30.720.120">
    <property type="match status" value="1"/>
</dbReference>
<dbReference type="SUPFAM" id="SSF54593">
    <property type="entry name" value="Glyoxalase/Bleomycin resistance protein/Dihydroxybiphenyl dioxygenase"/>
    <property type="match status" value="1"/>
</dbReference>
<keyword evidence="3" id="KW-1185">Reference proteome</keyword>
<comment type="caution">
    <text evidence="2">The sequence shown here is derived from an EMBL/GenBank/DDBJ whole genome shotgun (WGS) entry which is preliminary data.</text>
</comment>
<dbReference type="Pfam" id="PF00903">
    <property type="entry name" value="Glyoxalase"/>
    <property type="match status" value="1"/>
</dbReference>
<feature type="domain" description="VOC" evidence="1">
    <location>
        <begin position="1"/>
        <end position="121"/>
    </location>
</feature>
<organism evidence="2 3">
    <name type="scientific">Sessilibacter corallicola</name>
    <dbReference type="NCBI Taxonomy" id="2904075"/>
    <lineage>
        <taxon>Bacteria</taxon>
        <taxon>Pseudomonadati</taxon>
        <taxon>Pseudomonadota</taxon>
        <taxon>Gammaproteobacteria</taxon>
        <taxon>Cellvibrionales</taxon>
        <taxon>Cellvibrionaceae</taxon>
        <taxon>Sessilibacter</taxon>
    </lineage>
</organism>
<sequence length="135" mass="15365">MKSLFPDICSTNLVDSKEFYVDFLGFNVIFEIDWYIQLQSPSLEPIQIAFVEKNHSSVPKEYQKTPQGVVGTVEVENVDAVYQRAQDLGLPVIVNLCNEQWGQRHFMSEDPNGLLVDVYTMIEPTAEFAQQYGLA</sequence>
<dbReference type="EMBL" id="BAABWN010000022">
    <property type="protein sequence ID" value="GAA6170261.1"/>
    <property type="molecule type" value="Genomic_DNA"/>
</dbReference>
<dbReference type="Gene3D" id="3.30.720.110">
    <property type="match status" value="1"/>
</dbReference>
<dbReference type="PROSITE" id="PS51819">
    <property type="entry name" value="VOC"/>
    <property type="match status" value="1"/>
</dbReference>
<dbReference type="InterPro" id="IPR029068">
    <property type="entry name" value="Glyas_Bleomycin-R_OHBP_Dase"/>
</dbReference>